<evidence type="ECO:0000313" key="7">
    <source>
        <dbReference type="Proteomes" id="UP000593564"/>
    </source>
</evidence>
<dbReference type="PANTHER" id="PTHR10938:SF4">
    <property type="entry name" value="TRANSLATION INITIATION FACTOR IF3-1, MITOCHONDRIAL"/>
    <property type="match status" value="1"/>
</dbReference>
<dbReference type="Proteomes" id="UP000593564">
    <property type="component" value="Unassembled WGS sequence"/>
</dbReference>
<dbReference type="InterPro" id="IPR008250">
    <property type="entry name" value="ATPase_P-typ_transduc_dom_A_sf"/>
</dbReference>
<name>A0A7J7FQU1_CAMSI</name>
<protein>
    <recommendedName>
        <fullName evidence="5">P-type ATPase A domain-containing protein</fullName>
    </recommendedName>
</protein>
<keyword evidence="2" id="KW-0396">Initiation factor</keyword>
<evidence type="ECO:0000313" key="6">
    <source>
        <dbReference type="EMBL" id="KAF5930673.1"/>
    </source>
</evidence>
<evidence type="ECO:0000256" key="1">
    <source>
        <dbReference type="ARBA" id="ARBA00005439"/>
    </source>
</evidence>
<evidence type="ECO:0000256" key="3">
    <source>
        <dbReference type="ARBA" id="ARBA00022917"/>
    </source>
</evidence>
<organism evidence="6 7">
    <name type="scientific">Camellia sinensis</name>
    <name type="common">Tea plant</name>
    <name type="synonym">Thea sinensis</name>
    <dbReference type="NCBI Taxonomy" id="4442"/>
    <lineage>
        <taxon>Eukaryota</taxon>
        <taxon>Viridiplantae</taxon>
        <taxon>Streptophyta</taxon>
        <taxon>Embryophyta</taxon>
        <taxon>Tracheophyta</taxon>
        <taxon>Spermatophyta</taxon>
        <taxon>Magnoliopsida</taxon>
        <taxon>eudicotyledons</taxon>
        <taxon>Gunneridae</taxon>
        <taxon>Pentapetalae</taxon>
        <taxon>asterids</taxon>
        <taxon>Ericales</taxon>
        <taxon>Theaceae</taxon>
        <taxon>Camellia</taxon>
    </lineage>
</organism>
<comment type="similarity">
    <text evidence="1">Belongs to the IF-3 family.</text>
</comment>
<dbReference type="GO" id="GO:0032790">
    <property type="term" value="P:ribosome disassembly"/>
    <property type="evidence" value="ECO:0007669"/>
    <property type="project" value="TreeGrafter"/>
</dbReference>
<dbReference type="InterPro" id="IPR036788">
    <property type="entry name" value="T_IF-3_C_sf"/>
</dbReference>
<accession>A0A7J7FQU1</accession>
<dbReference type="GO" id="GO:0003743">
    <property type="term" value="F:translation initiation factor activity"/>
    <property type="evidence" value="ECO:0007669"/>
    <property type="project" value="UniProtKB-KW"/>
</dbReference>
<reference evidence="6 7" key="2">
    <citation type="submission" date="2020-07" db="EMBL/GenBank/DDBJ databases">
        <title>Genome assembly of wild tea tree DASZ reveals pedigree and selection history of tea varieties.</title>
        <authorList>
            <person name="Zhang W."/>
        </authorList>
    </citation>
    <scope>NUCLEOTIDE SEQUENCE [LARGE SCALE GENOMIC DNA]</scope>
    <source>
        <strain evidence="7">cv. G240</strain>
        <tissue evidence="6">Leaf</tissue>
    </source>
</reference>
<dbReference type="EMBL" id="JACBKZ010000015">
    <property type="protein sequence ID" value="KAF5930673.1"/>
    <property type="molecule type" value="Genomic_DNA"/>
</dbReference>
<sequence>MDYHKEKYNQQVKEKDRAKSKSEVTLRKGDCKEVRFSGKTEQKDLQMKANTVKRLMERGYRVKVPADGIIISGHSLAIDESSMTGESKILCSSNNELYSPSQALVRTHMVWKKDKKRIRRMRCTCYFPSHCRHP</sequence>
<dbReference type="SUPFAM" id="SSF55200">
    <property type="entry name" value="Translation initiation factor IF3, C-terminal domain"/>
    <property type="match status" value="1"/>
</dbReference>
<evidence type="ECO:0000256" key="2">
    <source>
        <dbReference type="ARBA" id="ARBA00022540"/>
    </source>
</evidence>
<comment type="caution">
    <text evidence="6">The sequence shown here is derived from an EMBL/GenBank/DDBJ whole genome shotgun (WGS) entry which is preliminary data.</text>
</comment>
<gene>
    <name evidence="6" type="ORF">HYC85_031546</name>
</gene>
<dbReference type="GO" id="GO:0043022">
    <property type="term" value="F:ribosome binding"/>
    <property type="evidence" value="ECO:0007669"/>
    <property type="project" value="TreeGrafter"/>
</dbReference>
<dbReference type="Gene3D" id="2.70.150.10">
    <property type="entry name" value="Calcium-transporting ATPase, cytoplasmic transduction domain A"/>
    <property type="match status" value="1"/>
</dbReference>
<feature type="region of interest" description="Disordered" evidence="4">
    <location>
        <begin position="1"/>
        <end position="24"/>
    </location>
</feature>
<evidence type="ECO:0000259" key="5">
    <source>
        <dbReference type="Pfam" id="PF00122"/>
    </source>
</evidence>
<dbReference type="PANTHER" id="PTHR10938">
    <property type="entry name" value="TRANSLATION INITIATION FACTOR IF-3"/>
    <property type="match status" value="1"/>
</dbReference>
<reference evidence="7" key="1">
    <citation type="journal article" date="2020" name="Nat. Commun.">
        <title>Genome assembly of wild tea tree DASZ reveals pedigree and selection history of tea varieties.</title>
        <authorList>
            <person name="Zhang W."/>
            <person name="Zhang Y."/>
            <person name="Qiu H."/>
            <person name="Guo Y."/>
            <person name="Wan H."/>
            <person name="Zhang X."/>
            <person name="Scossa F."/>
            <person name="Alseekh S."/>
            <person name="Zhang Q."/>
            <person name="Wang P."/>
            <person name="Xu L."/>
            <person name="Schmidt M.H."/>
            <person name="Jia X."/>
            <person name="Li D."/>
            <person name="Zhu A."/>
            <person name="Guo F."/>
            <person name="Chen W."/>
            <person name="Ni D."/>
            <person name="Usadel B."/>
            <person name="Fernie A.R."/>
            <person name="Wen W."/>
        </authorList>
    </citation>
    <scope>NUCLEOTIDE SEQUENCE [LARGE SCALE GENOMIC DNA]</scope>
    <source>
        <strain evidence="7">cv. G240</strain>
    </source>
</reference>
<dbReference type="InterPro" id="IPR001288">
    <property type="entry name" value="Translation_initiation_fac_3"/>
</dbReference>
<dbReference type="InterPro" id="IPR059000">
    <property type="entry name" value="ATPase_P-type_domA"/>
</dbReference>
<keyword evidence="7" id="KW-1185">Reference proteome</keyword>
<evidence type="ECO:0000256" key="4">
    <source>
        <dbReference type="SAM" id="MobiDB-lite"/>
    </source>
</evidence>
<dbReference type="Pfam" id="PF00122">
    <property type="entry name" value="E1-E2_ATPase"/>
    <property type="match status" value="1"/>
</dbReference>
<feature type="domain" description="P-type ATPase A" evidence="5">
    <location>
        <begin position="62"/>
        <end position="100"/>
    </location>
</feature>
<keyword evidence="3" id="KW-0648">Protein biosynthesis</keyword>
<dbReference type="AlphaFoldDB" id="A0A7J7FQU1"/>
<dbReference type="SUPFAM" id="SSF81653">
    <property type="entry name" value="Calcium ATPase, transduction domain A"/>
    <property type="match status" value="1"/>
</dbReference>
<proteinExistence type="inferred from homology"/>